<name>A0ACB5QR77_9BURK</name>
<dbReference type="Proteomes" id="UP001055013">
    <property type="component" value="Unassembled WGS sequence"/>
</dbReference>
<protein>
    <submittedName>
        <fullName evidence="1">DUF4011 domain-containing protein</fullName>
    </submittedName>
</protein>
<comment type="caution">
    <text evidence="1">The sequence shown here is derived from an EMBL/GenBank/DDBJ whole genome shotgun (WGS) entry which is preliminary data.</text>
</comment>
<sequence length="1838" mass="204804">MSDHNNNTDVPISDSRVDSGSVPIKEALQQLRLRLLDLTARNKLLNFKPTAGKSLQFVQCSPEAVFNRLVDTPNSAGVTLIGVPEPERAAWVAKNGRLTRPDARDYAPSVGIPVTYELGRTNTKLPATATSGAQMRALFYADDLALHCRKLEREAKLAIEETGANMLYLVLGFLEYPENETSDKLYRAPLLSLPVKLERSTKGSYDIYTVAYTGEELTENISLREKVKRDFGLVLPAFNDEALSLSEYFAAVEDAVGHLPRWSIKRAATLTLLSFATMLLVRELGPENWPTVRGESALLAHPVIKRVFEGGHRAEGDRGDVPYAPDYAVDDHRHANLPVIYDCDSSQHSALIDAIEGKHGVIEGPPGTGKSQTITNLIATSLFMGKRVLFMSEKLAALEVVKTRLEQAGLGEFVLELHSNKTNKKRILEDLANRLDFKPKVPRGLEDLIRTVEAKRNELKTYANLLNTVDGNEQDLTVYKVLWKAERYRQRCGDSAKAVEDIFFRTAPTVSQSVFQSYSDRLGYVVEQFKVVDGRKPGHPWWGFYPTVLQPGDEVRLERLLQQHVSDCEKFLQALGDANALLGKHTDINDSASRTQALLSSLAAIAPGHPSDVAYNALPRIFSVDDPFGDRAELALAQLRAQLSDFEAQIAAGAESWVAPVPPSASDVDALKTKEALVSQWDVRQMSLSEFAMLPQRIRSSIAQAEQALKELRTLFDIAKLDLSVTSEGLAHFKAIVQLAQEAPDDLLPLRHGRLQDSRAPVSLRAAAGTRAELANARTDLDRKLYLDAVPDDETLKTAVHTLREGDKWYRWTQKSWRAAVATHRSLAKDKGKRPSLFRLSELEALRRYTAEQKAWDNNEFIKGLCGVHYQDAATPFEKLARTSEWLIATKQFLGDSGIAPSLLDALTVQSGHIASIRAVAQNAATALRTLEDFDSRMATLLPANSVALLKMRQVKSIADRLRFASDMVSDMERVGSYFEGKVKSSVSVPKAFQVVRAALRLEEARQVLGNNETGKALLDSDFQGVHSNLEPYQGALAYGRLVKKAKLPAEVEHLLLSPASADNYLKVCTLSQAIRHGWDSMDSFRAQMAQLGRFESAEWSPAASGNVAEQVMCLAERAKTAIAGFDRLLPWMQYFQLRSDAESNGLVTFVELMEAGHVQPEQLVNVFGYRFYVSIAQALFHRRPELSRFSGVRHSKVREEFAVLDRELIKLRGQQVAAQCLSLAKPPKGRNGARVDEKTEMELLQYLIPQNRPRMPVRKMLHRAGVAIQALKPCFMMGPQAVAQFLKPGAIEFDLLVCDEASQLKAEEAIGAIARSTQLIVVGDPKQLPPTSFFALQNQNGDGMAQIAAVDAESILDVCMSHFTPVRTLKFHYRSRHESLIAFSNAEFYRGKLVVFPSPYPNGKALGLRYHYVANGIYEDQTNSVEAVRVVDAVVSHILTRPNDSLGVVTLNVKQRDLIDEMLGERLRHMPKAEEFRKEWAERGADLFVKNLENVQGDERDSIIISTTFGKRRNTTVVQQNFGPISRDGGWRRLNVLFTRARKSVAVYSSMQPEDIVVDEKTPTGTKALKDYLAYARSGVLTHEVETGREPDSDFEIAVIDLLRNKGYEVTPQLGVAGYRIDVAVRHPDYPSAYIAAIECDGATYHSGVSVRDRDRIRQEILESLGWKGKIWRIWSTDFFRNPRAEAQKLFDFLESLRHYEVPLEYRQTSEEPPAPPAAVHVPSVVTPIQSHLFDEQRTDTSSRTILTEDDDQQDFEIEVGDLVTYCPTERPDEEMSVRITAHQTDVSRGFIAQHTPLAKTLLGATAGETVVLRVPAMPVQALRILEVRRPEGDVAA</sequence>
<accession>A0ACB5QR77</accession>
<gene>
    <name evidence="1" type="ORF">CBA19CS22_11650</name>
</gene>
<evidence type="ECO:0000313" key="2">
    <source>
        <dbReference type="Proteomes" id="UP001055013"/>
    </source>
</evidence>
<reference evidence="1" key="1">
    <citation type="submission" date="2021-09" db="EMBL/GenBank/DDBJ databases">
        <title>Isolation and characterization of 3-chlorobenzoate degrading bacteria from soils in Shizuoka.</title>
        <authorList>
            <person name="Ifat A."/>
            <person name="Ogawa N."/>
            <person name="Kimbara K."/>
            <person name="Moriuchi R."/>
            <person name="Dohra H."/>
            <person name="Shintani M."/>
        </authorList>
    </citation>
    <scope>NUCLEOTIDE SEQUENCE</scope>
    <source>
        <strain evidence="1">19CS2-2</strain>
    </source>
</reference>
<organism evidence="1 2">
    <name type="scientific">Caballeronia novacaledonica</name>
    <dbReference type="NCBI Taxonomy" id="1544861"/>
    <lineage>
        <taxon>Bacteria</taxon>
        <taxon>Pseudomonadati</taxon>
        <taxon>Pseudomonadota</taxon>
        <taxon>Betaproteobacteria</taxon>
        <taxon>Burkholderiales</taxon>
        <taxon>Burkholderiaceae</taxon>
        <taxon>Caballeronia</taxon>
    </lineage>
</organism>
<evidence type="ECO:0000313" key="1">
    <source>
        <dbReference type="EMBL" id="GJH17194.1"/>
    </source>
</evidence>
<dbReference type="EMBL" id="BPUR01000005">
    <property type="protein sequence ID" value="GJH17194.1"/>
    <property type="molecule type" value="Genomic_DNA"/>
</dbReference>
<proteinExistence type="predicted"/>
<keyword evidence="2" id="KW-1185">Reference proteome</keyword>